<name>X1K581_9ZZZZ</name>
<reference evidence="1" key="1">
    <citation type="journal article" date="2014" name="Front. Microbiol.">
        <title>High frequency of phylogenetically diverse reductive dehalogenase-homologous genes in deep subseafloor sedimentary metagenomes.</title>
        <authorList>
            <person name="Kawai M."/>
            <person name="Futagami T."/>
            <person name="Toyoda A."/>
            <person name="Takaki Y."/>
            <person name="Nishi S."/>
            <person name="Hori S."/>
            <person name="Arai W."/>
            <person name="Tsubouchi T."/>
            <person name="Morono Y."/>
            <person name="Uchiyama I."/>
            <person name="Ito T."/>
            <person name="Fujiyama A."/>
            <person name="Inagaki F."/>
            <person name="Takami H."/>
        </authorList>
    </citation>
    <scope>NUCLEOTIDE SEQUENCE</scope>
    <source>
        <strain evidence="1">Expedition CK06-06</strain>
    </source>
</reference>
<comment type="caution">
    <text evidence="1">The sequence shown here is derived from an EMBL/GenBank/DDBJ whole genome shotgun (WGS) entry which is preliminary data.</text>
</comment>
<protein>
    <submittedName>
        <fullName evidence="1">Uncharacterized protein</fullName>
    </submittedName>
</protein>
<organism evidence="1">
    <name type="scientific">marine sediment metagenome</name>
    <dbReference type="NCBI Taxonomy" id="412755"/>
    <lineage>
        <taxon>unclassified sequences</taxon>
        <taxon>metagenomes</taxon>
        <taxon>ecological metagenomes</taxon>
    </lineage>
</organism>
<sequence length="61" mass="6874">KCITGNQRETAPGLTFFSQNLPRPVWSAAVIWGRLQMLVSLFVFESDDISFDMPAIVDKQT</sequence>
<proteinExistence type="predicted"/>
<dbReference type="AlphaFoldDB" id="X1K581"/>
<feature type="non-terminal residue" evidence="1">
    <location>
        <position position="1"/>
    </location>
</feature>
<dbReference type="EMBL" id="BARV01002041">
    <property type="protein sequence ID" value="GAI02182.1"/>
    <property type="molecule type" value="Genomic_DNA"/>
</dbReference>
<gene>
    <name evidence="1" type="ORF">S06H3_05491</name>
</gene>
<evidence type="ECO:0000313" key="1">
    <source>
        <dbReference type="EMBL" id="GAI02182.1"/>
    </source>
</evidence>
<accession>X1K581</accession>